<dbReference type="InterPro" id="IPR036691">
    <property type="entry name" value="Endo/exonu/phosph_ase_sf"/>
</dbReference>
<dbReference type="Gene3D" id="3.60.10.10">
    <property type="entry name" value="Endonuclease/exonuclease/phosphatase"/>
    <property type="match status" value="1"/>
</dbReference>
<dbReference type="GO" id="GO:0004519">
    <property type="term" value="F:endonuclease activity"/>
    <property type="evidence" value="ECO:0007669"/>
    <property type="project" value="UniProtKB-KW"/>
</dbReference>
<comment type="caution">
    <text evidence="3">The sequence shown here is derived from an EMBL/GenBank/DDBJ whole genome shotgun (WGS) entry which is preliminary data.</text>
</comment>
<sequence>MGRLVGLAVAVAGAWAAAIAVASPAAAAPAGDGGRTPLRVATYNVSLNRAQPGQLVSDLRSDDEQAANIAQVLQTTRPDVVLLNEFDHDDEGQAVDLFRSDYLEVSQHGEEPIEYPYAYSAPVNTGVDSGLDLNNDGQTGTADDALGFGEFPGQYGMVVLSRHPIATEQVRTFQDFRWQDMPGALLPDDPATAAAGDWYSEEELGALPLSSKSHWDVPVRVGSTTVHVLAAHPTPPSFDGAEDRNGRRNHDEIRFWADYVGSPRQSSYIYDDDGERGGLRPGSRFVIAGDYNADPVDGDSVDEAITQLLDHPRVRDPEPVSSGAVEAAELQGGANAQHDGAAALDTADFDDQAPGNLRVDYVLPSKNLPVRDSGVYWPAADEPGSELTGEQPFPTSDHRSVWVDVLVPGLR</sequence>
<keyword evidence="1" id="KW-0732">Signal</keyword>
<proteinExistence type="predicted"/>
<feature type="signal peptide" evidence="1">
    <location>
        <begin position="1"/>
        <end position="27"/>
    </location>
</feature>
<protein>
    <submittedName>
        <fullName evidence="3">Endonuclease/exonuclease/phosphatase family protein</fullName>
    </submittedName>
</protein>
<reference evidence="4" key="1">
    <citation type="journal article" date="2019" name="Int. J. Syst. Evol. Microbiol.">
        <title>The Global Catalogue of Microorganisms (GCM) 10K type strain sequencing project: providing services to taxonomists for standard genome sequencing and annotation.</title>
        <authorList>
            <consortium name="The Broad Institute Genomics Platform"/>
            <consortium name="The Broad Institute Genome Sequencing Center for Infectious Disease"/>
            <person name="Wu L."/>
            <person name="Ma J."/>
        </authorList>
    </citation>
    <scope>NUCLEOTIDE SEQUENCE [LARGE SCALE GENOMIC DNA]</scope>
    <source>
        <strain evidence="4">JCM 1490</strain>
    </source>
</reference>
<dbReference type="InterPro" id="IPR005135">
    <property type="entry name" value="Endo/exonuclease/phosphatase"/>
</dbReference>
<keyword evidence="3" id="KW-0378">Hydrolase</keyword>
<organism evidence="3 4">
    <name type="scientific">Georgenia alba</name>
    <dbReference type="NCBI Taxonomy" id="2233858"/>
    <lineage>
        <taxon>Bacteria</taxon>
        <taxon>Bacillati</taxon>
        <taxon>Actinomycetota</taxon>
        <taxon>Actinomycetes</taxon>
        <taxon>Micrococcales</taxon>
        <taxon>Bogoriellaceae</taxon>
        <taxon>Georgenia</taxon>
    </lineage>
</organism>
<keyword evidence="3" id="KW-0540">Nuclease</keyword>
<keyword evidence="3" id="KW-0255">Endonuclease</keyword>
<dbReference type="RefSeq" id="WP_382393816.1">
    <property type="nucleotide sequence ID" value="NZ_JBHTCQ010000001.1"/>
</dbReference>
<evidence type="ECO:0000313" key="3">
    <source>
        <dbReference type="EMBL" id="MFC7405218.1"/>
    </source>
</evidence>
<dbReference type="SUPFAM" id="SSF56219">
    <property type="entry name" value="DNase I-like"/>
    <property type="match status" value="1"/>
</dbReference>
<keyword evidence="4" id="KW-1185">Reference proteome</keyword>
<dbReference type="Proteomes" id="UP001596455">
    <property type="component" value="Unassembled WGS sequence"/>
</dbReference>
<gene>
    <name evidence="3" type="ORF">ACFQQL_08875</name>
</gene>
<dbReference type="Pfam" id="PF03372">
    <property type="entry name" value="Exo_endo_phos"/>
    <property type="match status" value="1"/>
</dbReference>
<evidence type="ECO:0000259" key="2">
    <source>
        <dbReference type="Pfam" id="PF03372"/>
    </source>
</evidence>
<evidence type="ECO:0000313" key="4">
    <source>
        <dbReference type="Proteomes" id="UP001596455"/>
    </source>
</evidence>
<feature type="domain" description="Endonuclease/exonuclease/phosphatase" evidence="2">
    <location>
        <begin position="41"/>
        <end position="398"/>
    </location>
</feature>
<accession>A0ABW2QCT1</accession>
<evidence type="ECO:0000256" key="1">
    <source>
        <dbReference type="SAM" id="SignalP"/>
    </source>
</evidence>
<dbReference type="EMBL" id="JBHTCQ010000001">
    <property type="protein sequence ID" value="MFC7405218.1"/>
    <property type="molecule type" value="Genomic_DNA"/>
</dbReference>
<feature type="chain" id="PRO_5046753970" evidence="1">
    <location>
        <begin position="28"/>
        <end position="411"/>
    </location>
</feature>
<name>A0ABW2QCT1_9MICO</name>